<evidence type="ECO:0000256" key="4">
    <source>
        <dbReference type="ARBA" id="ARBA00022912"/>
    </source>
</evidence>
<organism evidence="6 7">
    <name type="scientific">Hyphococcus aureus</name>
    <dbReference type="NCBI Taxonomy" id="2666033"/>
    <lineage>
        <taxon>Bacteria</taxon>
        <taxon>Pseudomonadati</taxon>
        <taxon>Pseudomonadota</taxon>
        <taxon>Alphaproteobacteria</taxon>
        <taxon>Parvularculales</taxon>
        <taxon>Parvularculaceae</taxon>
        <taxon>Hyphococcus</taxon>
    </lineage>
</organism>
<evidence type="ECO:0000313" key="6">
    <source>
        <dbReference type="EMBL" id="MFC6037725.1"/>
    </source>
</evidence>
<evidence type="ECO:0000256" key="3">
    <source>
        <dbReference type="ARBA" id="ARBA00022801"/>
    </source>
</evidence>
<keyword evidence="4" id="KW-0904">Protein phosphatase</keyword>
<feature type="domain" description="Phosphotyrosine protein phosphatase I" evidence="5">
    <location>
        <begin position="2"/>
        <end position="148"/>
    </location>
</feature>
<comment type="caution">
    <text evidence="6">The sequence shown here is derived from an EMBL/GenBank/DDBJ whole genome shotgun (WGS) entry which is preliminary data.</text>
</comment>
<dbReference type="RefSeq" id="WP_379880886.1">
    <property type="nucleotide sequence ID" value="NZ_JBHPON010000003.1"/>
</dbReference>
<dbReference type="CDD" id="cd16343">
    <property type="entry name" value="LMWPTP"/>
    <property type="match status" value="1"/>
</dbReference>
<dbReference type="Gene3D" id="3.40.50.2300">
    <property type="match status" value="1"/>
</dbReference>
<evidence type="ECO:0000259" key="5">
    <source>
        <dbReference type="SMART" id="SM00226"/>
    </source>
</evidence>
<dbReference type="SUPFAM" id="SSF52788">
    <property type="entry name" value="Phosphotyrosine protein phosphatases I"/>
    <property type="match status" value="1"/>
</dbReference>
<evidence type="ECO:0000256" key="2">
    <source>
        <dbReference type="ARBA" id="ARBA00013064"/>
    </source>
</evidence>
<dbReference type="PANTHER" id="PTHR11717:SF7">
    <property type="entry name" value="LOW MOLECULAR WEIGHT PHOSPHOTYROSINE PROTEIN PHOSPHATASE"/>
    <property type="match status" value="1"/>
</dbReference>
<gene>
    <name evidence="6" type="ORF">ACFMB1_19385</name>
</gene>
<dbReference type="InterPro" id="IPR036196">
    <property type="entry name" value="Ptyr_pPase_sf"/>
</dbReference>
<evidence type="ECO:0000313" key="7">
    <source>
        <dbReference type="Proteomes" id="UP001596116"/>
    </source>
</evidence>
<dbReference type="GO" id="GO:0004725">
    <property type="term" value="F:protein tyrosine phosphatase activity"/>
    <property type="evidence" value="ECO:0007669"/>
    <property type="project" value="UniProtKB-EC"/>
</dbReference>
<dbReference type="InterPro" id="IPR050438">
    <property type="entry name" value="LMW_PTPase"/>
</dbReference>
<sequence>MKNVLFVCLGNICRSPAAEGVLRAMAKERGIDVTIDSAGTGGWHAGDPPDARMTAAAAKRGIDLSYQRARQVDLSDFYQFDYLLAMDLSNFSDLLEQAPPNRTCDIRLFLDFADCATRETPDPYYGGTDGFERVLDLIELGAEGLLNHLEDESA</sequence>
<dbReference type="Pfam" id="PF01451">
    <property type="entry name" value="LMWPc"/>
    <property type="match status" value="1"/>
</dbReference>
<keyword evidence="3 6" id="KW-0378">Hydrolase</keyword>
<reference evidence="6 7" key="1">
    <citation type="submission" date="2024-09" db="EMBL/GenBank/DDBJ databases">
        <authorList>
            <person name="Zhang Z.-H."/>
        </authorList>
    </citation>
    <scope>NUCLEOTIDE SEQUENCE [LARGE SCALE GENOMIC DNA]</scope>
    <source>
        <strain evidence="6 7">HHTR114</strain>
    </source>
</reference>
<keyword evidence="7" id="KW-1185">Reference proteome</keyword>
<proteinExistence type="inferred from homology"/>
<dbReference type="Proteomes" id="UP001596116">
    <property type="component" value="Unassembled WGS sequence"/>
</dbReference>
<protein>
    <recommendedName>
        <fullName evidence="2">protein-tyrosine-phosphatase</fullName>
        <ecNumber evidence="2">3.1.3.48</ecNumber>
    </recommendedName>
</protein>
<dbReference type="PRINTS" id="PR00719">
    <property type="entry name" value="LMWPTPASE"/>
</dbReference>
<name>A0ABW1L1X5_9PROT</name>
<dbReference type="PANTHER" id="PTHR11717">
    <property type="entry name" value="LOW MOLECULAR WEIGHT PROTEIN TYROSINE PHOSPHATASE"/>
    <property type="match status" value="1"/>
</dbReference>
<dbReference type="EMBL" id="JBHPON010000003">
    <property type="protein sequence ID" value="MFC6037725.1"/>
    <property type="molecule type" value="Genomic_DNA"/>
</dbReference>
<comment type="similarity">
    <text evidence="1">Belongs to the low molecular weight phosphotyrosine protein phosphatase family.</text>
</comment>
<accession>A0ABW1L1X5</accession>
<evidence type="ECO:0000256" key="1">
    <source>
        <dbReference type="ARBA" id="ARBA00011063"/>
    </source>
</evidence>
<dbReference type="EC" id="3.1.3.48" evidence="2"/>
<dbReference type="InterPro" id="IPR017867">
    <property type="entry name" value="Tyr_phospatase_low_mol_wt"/>
</dbReference>
<dbReference type="InterPro" id="IPR023485">
    <property type="entry name" value="Ptyr_pPase"/>
</dbReference>
<dbReference type="SMART" id="SM00226">
    <property type="entry name" value="LMWPc"/>
    <property type="match status" value="1"/>
</dbReference>